<gene>
    <name evidence="1" type="ORF">TCDM_06010</name>
</gene>
<reference evidence="1 2" key="1">
    <citation type="journal article" date="2014" name="Genome Announc.">
        <title>Trypanosoma cruzi Clone Dm28c Draft Genome Sequence.</title>
        <authorList>
            <person name="Grisard E.C."/>
            <person name="Teixeira S.M."/>
            <person name="de Almeida L.G."/>
            <person name="Stoco P.H."/>
            <person name="Gerber A.L."/>
            <person name="Talavera-Lopez C."/>
            <person name="Lima O.C."/>
            <person name="Andersson B."/>
            <person name="de Vasconcelos A.T."/>
        </authorList>
    </citation>
    <scope>NUCLEOTIDE SEQUENCE [LARGE SCALE GENOMIC DNA]</scope>
    <source>
        <strain evidence="1 2">Dm28c</strain>
    </source>
</reference>
<dbReference type="VEuPathDB" id="TriTrypDB:TCDM_06010"/>
<sequence>MHVGWPQTRTDTCYLCPSVPLSLSLSLFFSIHHGISIILSEEYIYIYKGEGGMALSARMVTLRRGAPCTLSCHHSFCAIHNLGRGVVISTRVGLCQRTCKPPQEAAKDAAAACRAAFQHFIRLRSSEYTGTHVPTFDETVTSTATATNGVALEDDEEEEPMRHALETIEVCPVTSNGSHKDARCSEKVERIKEKNGGRCLRSERMQPSPSSSSSSFFFASCSVPRGKRDLYRLHQRAAKDFNMARETQLRMEYERAVNILHEIHIALKGIMPPCGGPHGSQSRRPHKEWLDSTEAIRFERLHQLRDTTSRLSTAHFLLLPVVSILQFLELVGSIAALVQEPHSTAHGYVVRQAVRALFLDTTAATMNRSKGPASTSHTGNTVNSQMHLLSGLHYYKLLRVMLSLPSVETIEVSGNTGTVMPLEEFCVRQLSNGVNVSVQSNLKLFLHEIGPIRAVRVVAWCMRHAVSLPVSSWQGKKSPSFGASSVLPPRGELRIPFGVGKEYTQGVLASFSGYNPRGDDTSKENVTKEEARTTFGVKELAVLCNAIVLYEIRTMEAVKVLVEAAPVCAAGVDELSGHQLSCVMLAYATLRYHGELSRHPTSFHTILLSKSTNQTNFYLLLGERAGKLGEQLHEDDAARVLRALAMVDVEHEGLRRSLESSMRMKGLYRRVILS</sequence>
<dbReference type="OrthoDB" id="273887at2759"/>
<protein>
    <submittedName>
        <fullName evidence="1">Uncharacterized protein</fullName>
    </submittedName>
</protein>
<comment type="caution">
    <text evidence="1">The sequence shown here is derived from an EMBL/GenBank/DDBJ whole genome shotgun (WGS) entry which is preliminary data.</text>
</comment>
<dbReference type="EMBL" id="AYLP01000062">
    <property type="protein sequence ID" value="ESS65528.1"/>
    <property type="molecule type" value="Genomic_DNA"/>
</dbReference>
<evidence type="ECO:0000313" key="1">
    <source>
        <dbReference type="EMBL" id="ESS65528.1"/>
    </source>
</evidence>
<organism evidence="1 2">
    <name type="scientific">Trypanosoma cruzi Dm28c</name>
    <dbReference type="NCBI Taxonomy" id="1416333"/>
    <lineage>
        <taxon>Eukaryota</taxon>
        <taxon>Discoba</taxon>
        <taxon>Euglenozoa</taxon>
        <taxon>Kinetoplastea</taxon>
        <taxon>Metakinetoplastina</taxon>
        <taxon>Trypanosomatida</taxon>
        <taxon>Trypanosomatidae</taxon>
        <taxon>Trypanosoma</taxon>
        <taxon>Schizotrypanum</taxon>
    </lineage>
</organism>
<dbReference type="AlphaFoldDB" id="V5BM12"/>
<name>V5BM12_TRYCR</name>
<proteinExistence type="predicted"/>
<dbReference type="Proteomes" id="UP000017861">
    <property type="component" value="Unassembled WGS sequence"/>
</dbReference>
<accession>V5BM12</accession>
<evidence type="ECO:0000313" key="2">
    <source>
        <dbReference type="Proteomes" id="UP000017861"/>
    </source>
</evidence>